<organism evidence="1 2">
    <name type="scientific">Paenibacillus enshidis</name>
    <dbReference type="NCBI Taxonomy" id="1458439"/>
    <lineage>
        <taxon>Bacteria</taxon>
        <taxon>Bacillati</taxon>
        <taxon>Bacillota</taxon>
        <taxon>Bacilli</taxon>
        <taxon>Bacillales</taxon>
        <taxon>Paenibacillaceae</taxon>
        <taxon>Paenibacillus</taxon>
    </lineage>
</organism>
<dbReference type="RefSeq" id="WP_375356472.1">
    <property type="nucleotide sequence ID" value="NZ_JBHHMI010000014.1"/>
</dbReference>
<dbReference type="InterPro" id="IPR036388">
    <property type="entry name" value="WH-like_DNA-bd_sf"/>
</dbReference>
<accession>A0ABV5AVR4</accession>
<dbReference type="SUPFAM" id="SSF46785">
    <property type="entry name" value="Winged helix' DNA-binding domain"/>
    <property type="match status" value="1"/>
</dbReference>
<sequence length="166" mass="18422">MSIRHSIKIGPPRFGIAVHALICLAQSGKAMSSAAIAKKVSSHATFVRRVLIQLVQTGIVEAKEGRDGGYFLQRNPGQITLADIFLALNSAYGESEDKQDCDNNLQRRNKASEDCCVSEEQINSDPGLKELETRLHSIMDDIQIQTIMLLKQHTLAEVMKDLQFNQ</sequence>
<dbReference type="EMBL" id="JBHHMI010000014">
    <property type="protein sequence ID" value="MFB5268298.1"/>
    <property type="molecule type" value="Genomic_DNA"/>
</dbReference>
<name>A0ABV5AVR4_9BACL</name>
<reference evidence="1 2" key="1">
    <citation type="submission" date="2024-09" db="EMBL/GenBank/DDBJ databases">
        <title>Paenibacillus zeirhizospherea sp. nov., isolated from surface of the maize (Zea mays) roots in a horticulture field, Hungary.</title>
        <authorList>
            <person name="Marton D."/>
            <person name="Farkas M."/>
            <person name="Bedics A."/>
            <person name="Toth E."/>
            <person name="Tancsics A."/>
            <person name="Boka K."/>
            <person name="Maroti G."/>
            <person name="Kriszt B."/>
            <person name="Cserhati M."/>
        </authorList>
    </citation>
    <scope>NUCLEOTIDE SEQUENCE [LARGE SCALE GENOMIC DNA]</scope>
    <source>
        <strain evidence="1 2">KCTC 33519</strain>
    </source>
</reference>
<dbReference type="InterPro" id="IPR000944">
    <property type="entry name" value="Tscrpt_reg_Rrf2"/>
</dbReference>
<dbReference type="PANTHER" id="PTHR33221">
    <property type="entry name" value="WINGED HELIX-TURN-HELIX TRANSCRIPTIONAL REGULATOR, RRF2 FAMILY"/>
    <property type="match status" value="1"/>
</dbReference>
<dbReference type="PROSITE" id="PS51197">
    <property type="entry name" value="HTH_RRF2_2"/>
    <property type="match status" value="1"/>
</dbReference>
<dbReference type="PANTHER" id="PTHR33221:SF15">
    <property type="entry name" value="HTH-TYPE TRANSCRIPTIONAL REGULATOR YWGB-RELATED"/>
    <property type="match status" value="1"/>
</dbReference>
<dbReference type="Gene3D" id="1.10.10.10">
    <property type="entry name" value="Winged helix-like DNA-binding domain superfamily/Winged helix DNA-binding domain"/>
    <property type="match status" value="1"/>
</dbReference>
<evidence type="ECO:0000313" key="1">
    <source>
        <dbReference type="EMBL" id="MFB5268298.1"/>
    </source>
</evidence>
<comment type="caution">
    <text evidence="1">The sequence shown here is derived from an EMBL/GenBank/DDBJ whole genome shotgun (WGS) entry which is preliminary data.</text>
</comment>
<gene>
    <name evidence="1" type="ORF">ACE41H_16160</name>
</gene>
<dbReference type="Proteomes" id="UP001580346">
    <property type="component" value="Unassembled WGS sequence"/>
</dbReference>
<evidence type="ECO:0000313" key="2">
    <source>
        <dbReference type="Proteomes" id="UP001580346"/>
    </source>
</evidence>
<keyword evidence="2" id="KW-1185">Reference proteome</keyword>
<proteinExistence type="predicted"/>
<dbReference type="InterPro" id="IPR036390">
    <property type="entry name" value="WH_DNA-bd_sf"/>
</dbReference>
<dbReference type="InterPro" id="IPR030489">
    <property type="entry name" value="TR_Rrf2-type_CS"/>
</dbReference>
<dbReference type="Pfam" id="PF02082">
    <property type="entry name" value="Rrf2"/>
    <property type="match status" value="1"/>
</dbReference>
<dbReference type="PROSITE" id="PS01332">
    <property type="entry name" value="HTH_RRF2_1"/>
    <property type="match status" value="1"/>
</dbReference>
<protein>
    <submittedName>
        <fullName evidence="1">RrF2 family transcriptional regulator</fullName>
    </submittedName>
</protein>